<accession>A0AA39XGY7</accession>
<evidence type="ECO:0000313" key="1">
    <source>
        <dbReference type="EMBL" id="KAK0633796.1"/>
    </source>
</evidence>
<evidence type="ECO:0000313" key="2">
    <source>
        <dbReference type="Proteomes" id="UP001175000"/>
    </source>
</evidence>
<protein>
    <submittedName>
        <fullName evidence="1">Uncharacterized protein</fullName>
    </submittedName>
</protein>
<dbReference type="Proteomes" id="UP001175000">
    <property type="component" value="Unassembled WGS sequence"/>
</dbReference>
<reference evidence="1" key="1">
    <citation type="submission" date="2023-06" db="EMBL/GenBank/DDBJ databases">
        <title>Genome-scale phylogeny and comparative genomics of the fungal order Sordariales.</title>
        <authorList>
            <consortium name="Lawrence Berkeley National Laboratory"/>
            <person name="Hensen N."/>
            <person name="Bonometti L."/>
            <person name="Westerberg I."/>
            <person name="Brannstrom I.O."/>
            <person name="Guillou S."/>
            <person name="Cros-Aarteil S."/>
            <person name="Calhoun S."/>
            <person name="Haridas S."/>
            <person name="Kuo A."/>
            <person name="Mondo S."/>
            <person name="Pangilinan J."/>
            <person name="Riley R."/>
            <person name="Labutti K."/>
            <person name="Andreopoulos B."/>
            <person name="Lipzen A."/>
            <person name="Chen C."/>
            <person name="Yanf M."/>
            <person name="Daum C."/>
            <person name="Ng V."/>
            <person name="Clum A."/>
            <person name="Steindorff A."/>
            <person name="Ohm R."/>
            <person name="Martin F."/>
            <person name="Silar P."/>
            <person name="Natvig D."/>
            <person name="Lalanne C."/>
            <person name="Gautier V."/>
            <person name="Ament-Velasquez S.L."/>
            <person name="Kruys A."/>
            <person name="Hutchinson M.I."/>
            <person name="Powell A.J."/>
            <person name="Barry K."/>
            <person name="Miller A.N."/>
            <person name="Grigoriev I.V."/>
            <person name="Debuchy R."/>
            <person name="Gladieux P."/>
            <person name="Thoren M.H."/>
            <person name="Johannesson H."/>
        </authorList>
    </citation>
    <scope>NUCLEOTIDE SEQUENCE</scope>
    <source>
        <strain evidence="1">CBS 606.72</strain>
    </source>
</reference>
<gene>
    <name evidence="1" type="ORF">B0T14DRAFT_561342</name>
</gene>
<dbReference type="EMBL" id="JAULSU010000001">
    <property type="protein sequence ID" value="KAK0633796.1"/>
    <property type="molecule type" value="Genomic_DNA"/>
</dbReference>
<organism evidence="1 2">
    <name type="scientific">Immersiella caudata</name>
    <dbReference type="NCBI Taxonomy" id="314043"/>
    <lineage>
        <taxon>Eukaryota</taxon>
        <taxon>Fungi</taxon>
        <taxon>Dikarya</taxon>
        <taxon>Ascomycota</taxon>
        <taxon>Pezizomycotina</taxon>
        <taxon>Sordariomycetes</taxon>
        <taxon>Sordariomycetidae</taxon>
        <taxon>Sordariales</taxon>
        <taxon>Lasiosphaeriaceae</taxon>
        <taxon>Immersiella</taxon>
    </lineage>
</organism>
<name>A0AA39XGY7_9PEZI</name>
<keyword evidence="2" id="KW-1185">Reference proteome</keyword>
<sequence>MDCSMIVVDLGYTGDGQAGRAFIFTVWIDFGKGRKLETRLADWTWKSHKTGCAGVDDHIRNEALGECYSEDSETGWFLPGSICSPFERIPWESVYIPHIINRRGAVFLPSLSAITATRPERAKPALPFMKISPSHQSGITSVALRDTGILRFLNLTLEHGDRGNESWNLTGLNDDKEMAMLEKLLATFSPGILANPAPEVRGITISETGEVLDTTDNERVVPFGQSYFPSVAESSFPSPQPEFPVVPQSRLTVLKRMAHGIGKVSYTDPSSGKRNW</sequence>
<dbReference type="AlphaFoldDB" id="A0AA39XGY7"/>
<comment type="caution">
    <text evidence="1">The sequence shown here is derived from an EMBL/GenBank/DDBJ whole genome shotgun (WGS) entry which is preliminary data.</text>
</comment>
<proteinExistence type="predicted"/>